<dbReference type="Proteomes" id="UP000824159">
    <property type="component" value="Unassembled WGS sequence"/>
</dbReference>
<dbReference type="InterPro" id="IPR001226">
    <property type="entry name" value="Flavodoxin_CS"/>
</dbReference>
<proteinExistence type="predicted"/>
<evidence type="ECO:0000313" key="3">
    <source>
        <dbReference type="Proteomes" id="UP000824159"/>
    </source>
</evidence>
<dbReference type="Pfam" id="PF12724">
    <property type="entry name" value="Flavodoxin_5"/>
    <property type="match status" value="1"/>
</dbReference>
<dbReference type="Gene3D" id="3.40.50.360">
    <property type="match status" value="1"/>
</dbReference>
<sequence length="177" mass="19924">MKYSVLYTSKTGFTKKYADWIAEDLGCSAVSAEKCEESIIDDAECIIYGGWIKAGRIQGLGRIKKAAEDRGKKFAVFAVGAAGSDMKDVIDKMWLQNFTEEELSDTVHFYFEGGLDYAKMGFVNRSMMNMMKKMLSKDKASQGEDDWMIERIKSDFDNTDKGSTAAFVDLVKEMQQC</sequence>
<dbReference type="InterPro" id="IPR052200">
    <property type="entry name" value="Protoporphyrinogen_IX_DH"/>
</dbReference>
<evidence type="ECO:0000259" key="1">
    <source>
        <dbReference type="Pfam" id="PF12724"/>
    </source>
</evidence>
<dbReference type="GO" id="GO:0006783">
    <property type="term" value="P:heme biosynthetic process"/>
    <property type="evidence" value="ECO:0007669"/>
    <property type="project" value="TreeGrafter"/>
</dbReference>
<dbReference type="PANTHER" id="PTHR38030:SF2">
    <property type="entry name" value="PROTOPORPHYRINOGEN IX DEHYDROGENASE [QUINONE]"/>
    <property type="match status" value="1"/>
</dbReference>
<reference evidence="2" key="2">
    <citation type="journal article" date="2021" name="PeerJ">
        <title>Extensive microbial diversity within the chicken gut microbiome revealed by metagenomics and culture.</title>
        <authorList>
            <person name="Gilroy R."/>
            <person name="Ravi A."/>
            <person name="Getino M."/>
            <person name="Pursley I."/>
            <person name="Horton D.L."/>
            <person name="Alikhan N.F."/>
            <person name="Baker D."/>
            <person name="Gharbi K."/>
            <person name="Hall N."/>
            <person name="Watson M."/>
            <person name="Adriaenssens E.M."/>
            <person name="Foster-Nyarko E."/>
            <person name="Jarju S."/>
            <person name="Secka A."/>
            <person name="Antonio M."/>
            <person name="Oren A."/>
            <person name="Chaudhuri R.R."/>
            <person name="La Ragione R."/>
            <person name="Hildebrand F."/>
            <person name="Pallen M.J."/>
        </authorList>
    </citation>
    <scope>NUCLEOTIDE SEQUENCE</scope>
    <source>
        <strain evidence="2">CHK176-22527</strain>
    </source>
</reference>
<dbReference type="InterPro" id="IPR029039">
    <property type="entry name" value="Flavoprotein-like_sf"/>
</dbReference>
<name>A0A9D1KUP0_9FIRM</name>
<gene>
    <name evidence="2" type="ORF">IAD12_07285</name>
</gene>
<accession>A0A9D1KUP0</accession>
<feature type="domain" description="Flavodoxin" evidence="1">
    <location>
        <begin position="5"/>
        <end position="139"/>
    </location>
</feature>
<dbReference type="InterPro" id="IPR026816">
    <property type="entry name" value="Flavodoxin_dom"/>
</dbReference>
<dbReference type="SUPFAM" id="SSF52218">
    <property type="entry name" value="Flavoproteins"/>
    <property type="match status" value="1"/>
</dbReference>
<dbReference type="AlphaFoldDB" id="A0A9D1KUP0"/>
<comment type="caution">
    <text evidence="2">The sequence shown here is derived from an EMBL/GenBank/DDBJ whole genome shotgun (WGS) entry which is preliminary data.</text>
</comment>
<dbReference type="EMBL" id="DVLX01000088">
    <property type="protein sequence ID" value="HIU00042.1"/>
    <property type="molecule type" value="Genomic_DNA"/>
</dbReference>
<dbReference type="GO" id="GO:0010181">
    <property type="term" value="F:FMN binding"/>
    <property type="evidence" value="ECO:0007669"/>
    <property type="project" value="InterPro"/>
</dbReference>
<organism evidence="2 3">
    <name type="scientific">Candidatus Allocopromorpha excrementavium</name>
    <dbReference type="NCBI Taxonomy" id="2840741"/>
    <lineage>
        <taxon>Bacteria</taxon>
        <taxon>Bacillati</taxon>
        <taxon>Bacillota</taxon>
        <taxon>Clostridia</taxon>
        <taxon>Eubacteriales</taxon>
        <taxon>Eubacteriaceae</taxon>
        <taxon>Eubacteriaceae incertae sedis</taxon>
        <taxon>Candidatus Allocopromorpha</taxon>
    </lineage>
</organism>
<dbReference type="PROSITE" id="PS00201">
    <property type="entry name" value="FLAVODOXIN"/>
    <property type="match status" value="1"/>
</dbReference>
<evidence type="ECO:0000313" key="2">
    <source>
        <dbReference type="EMBL" id="HIU00042.1"/>
    </source>
</evidence>
<reference evidence="2" key="1">
    <citation type="submission" date="2020-10" db="EMBL/GenBank/DDBJ databases">
        <authorList>
            <person name="Gilroy R."/>
        </authorList>
    </citation>
    <scope>NUCLEOTIDE SEQUENCE</scope>
    <source>
        <strain evidence="2">CHK176-22527</strain>
    </source>
</reference>
<protein>
    <recommendedName>
        <fullName evidence="1">Flavodoxin domain-containing protein</fullName>
    </recommendedName>
</protein>
<dbReference type="PANTHER" id="PTHR38030">
    <property type="entry name" value="PROTOPORPHYRINOGEN IX DEHYDROGENASE [MENAQUINONE]"/>
    <property type="match status" value="1"/>
</dbReference>
<dbReference type="GO" id="GO:0070819">
    <property type="term" value="F:menaquinone-dependent protoporphyrinogen oxidase activity"/>
    <property type="evidence" value="ECO:0007669"/>
    <property type="project" value="TreeGrafter"/>
</dbReference>
<dbReference type="GO" id="GO:0009055">
    <property type="term" value="F:electron transfer activity"/>
    <property type="evidence" value="ECO:0007669"/>
    <property type="project" value="InterPro"/>
</dbReference>